<keyword evidence="11" id="KW-0675">Receptor</keyword>
<organism evidence="20 21">
    <name type="scientific">Porites lobata</name>
    <dbReference type="NCBI Taxonomy" id="104759"/>
    <lineage>
        <taxon>Eukaryota</taxon>
        <taxon>Metazoa</taxon>
        <taxon>Cnidaria</taxon>
        <taxon>Anthozoa</taxon>
        <taxon>Hexacorallia</taxon>
        <taxon>Scleractinia</taxon>
        <taxon>Fungiina</taxon>
        <taxon>Poritidae</taxon>
        <taxon>Porites</taxon>
    </lineage>
</organism>
<dbReference type="PROSITE" id="PS00109">
    <property type="entry name" value="PROTEIN_KINASE_TYR"/>
    <property type="match status" value="1"/>
</dbReference>
<dbReference type="SUPFAM" id="SSF56112">
    <property type="entry name" value="Protein kinase-like (PK-like)"/>
    <property type="match status" value="1"/>
</dbReference>
<feature type="binding site" evidence="15">
    <location>
        <position position="523"/>
    </location>
    <ligand>
        <name>ATP</name>
        <dbReference type="ChEBI" id="CHEBI:30616"/>
    </ligand>
</feature>
<dbReference type="Pfam" id="PF00041">
    <property type="entry name" value="fn3"/>
    <property type="match status" value="2"/>
</dbReference>
<evidence type="ECO:0000256" key="14">
    <source>
        <dbReference type="ARBA" id="ARBA00051243"/>
    </source>
</evidence>
<accession>A0ABN8Q661</accession>
<evidence type="ECO:0000256" key="7">
    <source>
        <dbReference type="ARBA" id="ARBA00022777"/>
    </source>
</evidence>
<keyword evidence="10" id="KW-1015">Disulfide bond</keyword>
<dbReference type="InterPro" id="IPR050122">
    <property type="entry name" value="RTK"/>
</dbReference>
<dbReference type="InterPro" id="IPR036116">
    <property type="entry name" value="FN3_sf"/>
</dbReference>
<keyword evidence="12" id="KW-0325">Glycoprotein</keyword>
<dbReference type="PANTHER" id="PTHR24416">
    <property type="entry name" value="TYROSINE-PROTEIN KINASE RECEPTOR"/>
    <property type="match status" value="1"/>
</dbReference>
<feature type="transmembrane region" description="Helical" evidence="16">
    <location>
        <begin position="401"/>
        <end position="424"/>
    </location>
</feature>
<dbReference type="Pfam" id="PF07714">
    <property type="entry name" value="PK_Tyr_Ser-Thr"/>
    <property type="match status" value="1"/>
</dbReference>
<keyword evidence="9 16" id="KW-0472">Membrane</keyword>
<dbReference type="InterPro" id="IPR036179">
    <property type="entry name" value="Ig-like_dom_sf"/>
</dbReference>
<dbReference type="PANTHER" id="PTHR24416:SF621">
    <property type="entry name" value="TYROSINE KINASE RECEPTOR CAD96CA"/>
    <property type="match status" value="1"/>
</dbReference>
<dbReference type="InterPro" id="IPR013783">
    <property type="entry name" value="Ig-like_fold"/>
</dbReference>
<dbReference type="Pfam" id="PF13927">
    <property type="entry name" value="Ig_3"/>
    <property type="match status" value="2"/>
</dbReference>
<dbReference type="InterPro" id="IPR008266">
    <property type="entry name" value="Tyr_kinase_AS"/>
</dbReference>
<gene>
    <name evidence="20" type="ORF">PLOB_00002284</name>
</gene>
<reference evidence="20 21" key="1">
    <citation type="submission" date="2022-05" db="EMBL/GenBank/DDBJ databases">
        <authorList>
            <consortium name="Genoscope - CEA"/>
            <person name="William W."/>
        </authorList>
    </citation>
    <scope>NUCLEOTIDE SEQUENCE [LARGE SCALE GENOMIC DNA]</scope>
</reference>
<dbReference type="SMART" id="SM00409">
    <property type="entry name" value="IG"/>
    <property type="match status" value="2"/>
</dbReference>
<keyword evidence="8 16" id="KW-1133">Transmembrane helix</keyword>
<protein>
    <recommendedName>
        <fullName evidence="3">receptor protein-tyrosine kinase</fullName>
        <ecNumber evidence="3">2.7.10.1</ecNumber>
    </recommendedName>
</protein>
<dbReference type="Proteomes" id="UP001159405">
    <property type="component" value="Unassembled WGS sequence"/>
</dbReference>
<keyword evidence="15" id="KW-0067">ATP-binding</keyword>
<comment type="catalytic activity">
    <reaction evidence="14">
        <text>L-tyrosyl-[protein] + ATP = O-phospho-L-tyrosyl-[protein] + ADP + H(+)</text>
        <dbReference type="Rhea" id="RHEA:10596"/>
        <dbReference type="Rhea" id="RHEA-COMP:10136"/>
        <dbReference type="Rhea" id="RHEA-COMP:20101"/>
        <dbReference type="ChEBI" id="CHEBI:15378"/>
        <dbReference type="ChEBI" id="CHEBI:30616"/>
        <dbReference type="ChEBI" id="CHEBI:46858"/>
        <dbReference type="ChEBI" id="CHEBI:61978"/>
        <dbReference type="ChEBI" id="CHEBI:456216"/>
        <dbReference type="EC" id="2.7.10.1"/>
    </reaction>
</comment>
<dbReference type="InterPro" id="IPR003599">
    <property type="entry name" value="Ig_sub"/>
</dbReference>
<dbReference type="Gene3D" id="3.30.200.20">
    <property type="entry name" value="Phosphorylase Kinase, domain 1"/>
    <property type="match status" value="1"/>
</dbReference>
<dbReference type="Gene3D" id="2.60.40.10">
    <property type="entry name" value="Immunoglobulins"/>
    <property type="match status" value="4"/>
</dbReference>
<evidence type="ECO:0000256" key="2">
    <source>
        <dbReference type="ARBA" id="ARBA00006692"/>
    </source>
</evidence>
<evidence type="ECO:0000256" key="4">
    <source>
        <dbReference type="ARBA" id="ARBA00022679"/>
    </source>
</evidence>
<dbReference type="SMART" id="SM00060">
    <property type="entry name" value="FN3"/>
    <property type="match status" value="2"/>
</dbReference>
<dbReference type="InterPro" id="IPR003598">
    <property type="entry name" value="Ig_sub2"/>
</dbReference>
<dbReference type="CDD" id="cd00192">
    <property type="entry name" value="PTKc"/>
    <property type="match status" value="1"/>
</dbReference>
<dbReference type="InterPro" id="IPR020635">
    <property type="entry name" value="Tyr_kinase_cat_dom"/>
</dbReference>
<feature type="domain" description="Ig-like" evidence="18">
    <location>
        <begin position="28"/>
        <end position="102"/>
    </location>
</feature>
<dbReference type="InterPro" id="IPR000719">
    <property type="entry name" value="Prot_kinase_dom"/>
</dbReference>
<dbReference type="PROSITE" id="PS00107">
    <property type="entry name" value="PROTEIN_KINASE_ATP"/>
    <property type="match status" value="1"/>
</dbReference>
<dbReference type="PROSITE" id="PS50835">
    <property type="entry name" value="IG_LIKE"/>
    <property type="match status" value="2"/>
</dbReference>
<evidence type="ECO:0000256" key="12">
    <source>
        <dbReference type="ARBA" id="ARBA00023180"/>
    </source>
</evidence>
<feature type="domain" description="Fibronectin type-III" evidence="19">
    <location>
        <begin position="287"/>
        <end position="390"/>
    </location>
</feature>
<keyword evidence="7" id="KW-0418">Kinase</keyword>
<dbReference type="InterPro" id="IPR017441">
    <property type="entry name" value="Protein_kinase_ATP_BS"/>
</dbReference>
<evidence type="ECO:0000256" key="1">
    <source>
        <dbReference type="ARBA" id="ARBA00004167"/>
    </source>
</evidence>
<dbReference type="InterPro" id="IPR003961">
    <property type="entry name" value="FN3_dom"/>
</dbReference>
<dbReference type="CDD" id="cd00063">
    <property type="entry name" value="FN3"/>
    <property type="match status" value="2"/>
</dbReference>
<dbReference type="InterPro" id="IPR007110">
    <property type="entry name" value="Ig-like_dom"/>
</dbReference>
<sequence>MNVVALKHSCLPPQVFINYPFVDLLGPPIITHVSDNQTANERDKVMLNCTADGNPPPNITWTRLSSENRVTFPLTVGRQDEGGYRCTADNGIAIKSHDVFITVQSVVESVTPVTSQSWIGHTVKLTCKADGVPTPNLTWKNPSGNVIHQVTGLKNIVDVLMSSDQDFGNYTCEATNDVDTDTSTVLVQQIKAPGLPTVGVDIKATSINVSWTKPANNGGRPITAYRVLILQGNTEIQNRNLTNLLVKHLYIGGLNKTTNYTIKLFARNYVFEGKATQRKIQTKYEGVPAAAEITDLPKETKDVIITLKWREAEKNGAPITQYTVYRRTVHEDGTSLSWIKLKEITDTSYRKVVVILEKGKEYEFVVTAKNEFGEGGKEEGKIKKIKVLGGKCSQCGNQKEIVHAVYITIICLLLISNLILIFVVCRMCTRSGNWVFILNNPIAVKVEADTQFFDVERTFEAPTHASTASADYMPLHPSTRSWEISRRQVNIVKVIGKGAFSQVAKATVNDMRGSQDNLTVAVKMLKANAPASDKKDLLSELDVMKKLKPHPHVIKLLGCVTETEPLLVLIEYVPYGDLLGYLRKSRGLNDTYFKDPDMKPQTNLTAEQLMKFAWQVADGMCYLSSKKIIHRDLAARNVLVGEGEKCKVTDFGMARDVHQEDIYNKTSRGRLPVKWTAYESLMYGTYTTQSDVWSYGVVLYEILTVGGSPYPDINARKIAQKLQEGYRMPKPRHVEIKLYQIMLDCWRENPVDRPTFERLRNTMKEMEGNHKTYVNLKQYDHSLYANVNDLKAM</sequence>
<dbReference type="EMBL" id="CALNXK010000108">
    <property type="protein sequence ID" value="CAH3157590.1"/>
    <property type="molecule type" value="Genomic_DNA"/>
</dbReference>
<evidence type="ECO:0000256" key="9">
    <source>
        <dbReference type="ARBA" id="ARBA00023136"/>
    </source>
</evidence>
<comment type="similarity">
    <text evidence="2">Belongs to the protein kinase superfamily. CAMK Ser/Thr protein kinase family.</text>
</comment>
<dbReference type="PRINTS" id="PR00109">
    <property type="entry name" value="TYRKINASE"/>
</dbReference>
<dbReference type="PIRSF" id="PIRSF000615">
    <property type="entry name" value="TyrPK_CSF1-R"/>
    <property type="match status" value="1"/>
</dbReference>
<evidence type="ECO:0000256" key="13">
    <source>
        <dbReference type="ARBA" id="ARBA00023319"/>
    </source>
</evidence>
<dbReference type="PROSITE" id="PS50011">
    <property type="entry name" value="PROTEIN_KINASE_DOM"/>
    <property type="match status" value="1"/>
</dbReference>
<evidence type="ECO:0000256" key="16">
    <source>
        <dbReference type="SAM" id="Phobius"/>
    </source>
</evidence>
<dbReference type="SMART" id="SM00219">
    <property type="entry name" value="TyrKc"/>
    <property type="match status" value="1"/>
</dbReference>
<evidence type="ECO:0000256" key="3">
    <source>
        <dbReference type="ARBA" id="ARBA00011902"/>
    </source>
</evidence>
<keyword evidence="5 16" id="KW-0812">Transmembrane</keyword>
<feature type="domain" description="Ig-like" evidence="18">
    <location>
        <begin position="120"/>
        <end position="188"/>
    </location>
</feature>
<dbReference type="SUPFAM" id="SSF49265">
    <property type="entry name" value="Fibronectin type III"/>
    <property type="match status" value="1"/>
</dbReference>
<evidence type="ECO:0000313" key="20">
    <source>
        <dbReference type="EMBL" id="CAH3157590.1"/>
    </source>
</evidence>
<evidence type="ECO:0000256" key="8">
    <source>
        <dbReference type="ARBA" id="ARBA00022989"/>
    </source>
</evidence>
<dbReference type="SUPFAM" id="SSF48726">
    <property type="entry name" value="Immunoglobulin"/>
    <property type="match status" value="2"/>
</dbReference>
<evidence type="ECO:0000256" key="6">
    <source>
        <dbReference type="ARBA" id="ARBA00022737"/>
    </source>
</evidence>
<dbReference type="EC" id="2.7.10.1" evidence="3"/>
<evidence type="ECO:0000256" key="15">
    <source>
        <dbReference type="PROSITE-ProRule" id="PRU10141"/>
    </source>
</evidence>
<evidence type="ECO:0000313" key="21">
    <source>
        <dbReference type="Proteomes" id="UP001159405"/>
    </source>
</evidence>
<evidence type="ECO:0000259" key="18">
    <source>
        <dbReference type="PROSITE" id="PS50835"/>
    </source>
</evidence>
<dbReference type="SMART" id="SM00408">
    <property type="entry name" value="IGc2"/>
    <property type="match status" value="2"/>
</dbReference>
<comment type="subcellular location">
    <subcellularLocation>
        <location evidence="1">Membrane</location>
        <topology evidence="1">Single-pass membrane protein</topology>
    </subcellularLocation>
</comment>
<dbReference type="Gene3D" id="1.10.510.10">
    <property type="entry name" value="Transferase(Phosphotransferase) domain 1"/>
    <property type="match status" value="1"/>
</dbReference>
<dbReference type="PROSITE" id="PS50853">
    <property type="entry name" value="FN3"/>
    <property type="match status" value="2"/>
</dbReference>
<feature type="domain" description="Protein kinase" evidence="17">
    <location>
        <begin position="489"/>
        <end position="773"/>
    </location>
</feature>
<evidence type="ECO:0000259" key="17">
    <source>
        <dbReference type="PROSITE" id="PS50011"/>
    </source>
</evidence>
<proteinExistence type="inferred from homology"/>
<keyword evidence="15" id="KW-0547">Nucleotide-binding</keyword>
<keyword evidence="21" id="KW-1185">Reference proteome</keyword>
<evidence type="ECO:0000259" key="19">
    <source>
        <dbReference type="PROSITE" id="PS50853"/>
    </source>
</evidence>
<feature type="domain" description="Fibronectin type-III" evidence="19">
    <location>
        <begin position="192"/>
        <end position="286"/>
    </location>
</feature>
<evidence type="ECO:0000256" key="5">
    <source>
        <dbReference type="ARBA" id="ARBA00022692"/>
    </source>
</evidence>
<evidence type="ECO:0000256" key="10">
    <source>
        <dbReference type="ARBA" id="ARBA00023157"/>
    </source>
</evidence>
<keyword evidence="13" id="KW-0393">Immunoglobulin domain</keyword>
<comment type="caution">
    <text evidence="20">The sequence shown here is derived from an EMBL/GenBank/DDBJ whole genome shotgun (WGS) entry which is preliminary data.</text>
</comment>
<name>A0ABN8Q661_9CNID</name>
<dbReference type="InterPro" id="IPR011009">
    <property type="entry name" value="Kinase-like_dom_sf"/>
</dbReference>
<keyword evidence="4" id="KW-0808">Transferase</keyword>
<dbReference type="InterPro" id="IPR001245">
    <property type="entry name" value="Ser-Thr/Tyr_kinase_cat_dom"/>
</dbReference>
<keyword evidence="6" id="KW-0677">Repeat</keyword>
<evidence type="ECO:0000256" key="11">
    <source>
        <dbReference type="ARBA" id="ARBA00023170"/>
    </source>
</evidence>